<reference evidence="15" key="1">
    <citation type="submission" date="2021-05" db="EMBL/GenBank/DDBJ databases">
        <authorList>
            <person name="Pietrasiak N."/>
            <person name="Ward R."/>
            <person name="Stajich J.E."/>
            <person name="Kurbessoian T."/>
        </authorList>
    </citation>
    <scope>NUCLEOTIDE SEQUENCE</scope>
    <source>
        <strain evidence="15">CPER-KK1</strain>
    </source>
</reference>
<evidence type="ECO:0000256" key="10">
    <source>
        <dbReference type="SAM" id="Coils"/>
    </source>
</evidence>
<dbReference type="CDD" id="cd19920">
    <property type="entry name" value="REC_PA4781-like"/>
    <property type="match status" value="1"/>
</dbReference>
<evidence type="ECO:0000256" key="7">
    <source>
        <dbReference type="ARBA" id="ARBA00022840"/>
    </source>
</evidence>
<evidence type="ECO:0000259" key="11">
    <source>
        <dbReference type="PROSITE" id="PS50109"/>
    </source>
</evidence>
<dbReference type="InterPro" id="IPR035965">
    <property type="entry name" value="PAS-like_dom_sf"/>
</dbReference>
<dbReference type="PRINTS" id="PR00344">
    <property type="entry name" value="BCTRLSENSOR"/>
</dbReference>
<dbReference type="InterPro" id="IPR003661">
    <property type="entry name" value="HisK_dim/P_dom"/>
</dbReference>
<keyword evidence="6" id="KW-0418">Kinase</keyword>
<feature type="domain" description="PAC" evidence="14">
    <location>
        <begin position="282"/>
        <end position="334"/>
    </location>
</feature>
<dbReference type="PROSITE" id="PS50113">
    <property type="entry name" value="PAC"/>
    <property type="match status" value="1"/>
</dbReference>
<dbReference type="SMART" id="SM00387">
    <property type="entry name" value="HATPase_c"/>
    <property type="match status" value="1"/>
</dbReference>
<feature type="domain" description="PAS" evidence="13">
    <location>
        <begin position="339"/>
        <end position="400"/>
    </location>
</feature>
<accession>A0A951PQU2</accession>
<dbReference type="InterPro" id="IPR001789">
    <property type="entry name" value="Sig_transdc_resp-reg_receiver"/>
</dbReference>
<dbReference type="Gene3D" id="3.30.450.20">
    <property type="entry name" value="PAS domain"/>
    <property type="match status" value="2"/>
</dbReference>
<dbReference type="PANTHER" id="PTHR43065">
    <property type="entry name" value="SENSOR HISTIDINE KINASE"/>
    <property type="match status" value="1"/>
</dbReference>
<evidence type="ECO:0000256" key="5">
    <source>
        <dbReference type="ARBA" id="ARBA00022741"/>
    </source>
</evidence>
<dbReference type="PROSITE" id="PS50109">
    <property type="entry name" value="HIS_KIN"/>
    <property type="match status" value="1"/>
</dbReference>
<reference evidence="15" key="2">
    <citation type="journal article" date="2022" name="Microbiol. Resour. Announc.">
        <title>Metagenome Sequencing to Explore Phylogenomics of Terrestrial Cyanobacteria.</title>
        <authorList>
            <person name="Ward R.D."/>
            <person name="Stajich J.E."/>
            <person name="Johansen J.R."/>
            <person name="Huntemann M."/>
            <person name="Clum A."/>
            <person name="Foster B."/>
            <person name="Foster B."/>
            <person name="Roux S."/>
            <person name="Palaniappan K."/>
            <person name="Varghese N."/>
            <person name="Mukherjee S."/>
            <person name="Reddy T.B.K."/>
            <person name="Daum C."/>
            <person name="Copeland A."/>
            <person name="Chen I.A."/>
            <person name="Ivanova N.N."/>
            <person name="Kyrpides N.C."/>
            <person name="Shapiro N."/>
            <person name="Eloe-Fadrosh E.A."/>
            <person name="Pietrasiak N."/>
        </authorList>
    </citation>
    <scope>NUCLEOTIDE SEQUENCE</scope>
    <source>
        <strain evidence="15">CPER-KK1</strain>
    </source>
</reference>
<dbReference type="SMART" id="SM00448">
    <property type="entry name" value="REC"/>
    <property type="match status" value="1"/>
</dbReference>
<keyword evidence="10" id="KW-0175">Coiled coil</keyword>
<dbReference type="SUPFAM" id="SSF52172">
    <property type="entry name" value="CheY-like"/>
    <property type="match status" value="1"/>
</dbReference>
<dbReference type="Pfam" id="PF00072">
    <property type="entry name" value="Response_reg"/>
    <property type="match status" value="1"/>
</dbReference>
<dbReference type="CDD" id="cd00130">
    <property type="entry name" value="PAS"/>
    <property type="match status" value="2"/>
</dbReference>
<dbReference type="PANTHER" id="PTHR43065:SF50">
    <property type="entry name" value="HISTIDINE KINASE"/>
    <property type="match status" value="1"/>
</dbReference>
<feature type="domain" description="PAS" evidence="13">
    <location>
        <begin position="210"/>
        <end position="255"/>
    </location>
</feature>
<gene>
    <name evidence="15" type="ORF">KME25_28490</name>
</gene>
<evidence type="ECO:0000259" key="12">
    <source>
        <dbReference type="PROSITE" id="PS50110"/>
    </source>
</evidence>
<keyword evidence="7" id="KW-0067">ATP-binding</keyword>
<dbReference type="InterPro" id="IPR005467">
    <property type="entry name" value="His_kinase_dom"/>
</dbReference>
<dbReference type="CDD" id="cd00082">
    <property type="entry name" value="HisKA"/>
    <property type="match status" value="1"/>
</dbReference>
<dbReference type="InterPro" id="IPR004358">
    <property type="entry name" value="Sig_transdc_His_kin-like_C"/>
</dbReference>
<feature type="modified residue" description="4-aspartylphosphate" evidence="9">
    <location>
        <position position="61"/>
    </location>
</feature>
<dbReference type="InterPro" id="IPR001610">
    <property type="entry name" value="PAC"/>
</dbReference>
<proteinExistence type="predicted"/>
<evidence type="ECO:0000256" key="1">
    <source>
        <dbReference type="ARBA" id="ARBA00000085"/>
    </source>
</evidence>
<dbReference type="PROSITE" id="PS50112">
    <property type="entry name" value="PAS"/>
    <property type="match status" value="2"/>
</dbReference>
<dbReference type="EMBL" id="JAHHIF010000060">
    <property type="protein sequence ID" value="MBW4548345.1"/>
    <property type="molecule type" value="Genomic_DNA"/>
</dbReference>
<evidence type="ECO:0000256" key="6">
    <source>
        <dbReference type="ARBA" id="ARBA00022777"/>
    </source>
</evidence>
<comment type="catalytic activity">
    <reaction evidence="1">
        <text>ATP + protein L-histidine = ADP + protein N-phospho-L-histidine.</text>
        <dbReference type="EC" id="2.7.13.3"/>
    </reaction>
</comment>
<evidence type="ECO:0000256" key="2">
    <source>
        <dbReference type="ARBA" id="ARBA00012438"/>
    </source>
</evidence>
<dbReference type="GO" id="GO:0005524">
    <property type="term" value="F:ATP binding"/>
    <property type="evidence" value="ECO:0007669"/>
    <property type="project" value="UniProtKB-KW"/>
</dbReference>
<dbReference type="FunFam" id="3.40.50.2300:FF:000121">
    <property type="entry name" value="Sensor histidine kinase RcsC"/>
    <property type="match status" value="1"/>
</dbReference>
<evidence type="ECO:0000256" key="9">
    <source>
        <dbReference type="PROSITE-ProRule" id="PRU00169"/>
    </source>
</evidence>
<dbReference type="AlphaFoldDB" id="A0A951PQU2"/>
<dbReference type="Pfam" id="PF13426">
    <property type="entry name" value="PAS_9"/>
    <property type="match status" value="2"/>
</dbReference>
<dbReference type="SUPFAM" id="SSF55785">
    <property type="entry name" value="PYP-like sensor domain (PAS domain)"/>
    <property type="match status" value="2"/>
</dbReference>
<evidence type="ECO:0000313" key="16">
    <source>
        <dbReference type="Proteomes" id="UP000753908"/>
    </source>
</evidence>
<evidence type="ECO:0000313" key="15">
    <source>
        <dbReference type="EMBL" id="MBW4548345.1"/>
    </source>
</evidence>
<dbReference type="NCBIfam" id="TIGR00229">
    <property type="entry name" value="sensory_box"/>
    <property type="match status" value="2"/>
</dbReference>
<dbReference type="EC" id="2.7.13.3" evidence="2"/>
<dbReference type="InterPro" id="IPR000700">
    <property type="entry name" value="PAS-assoc_C"/>
</dbReference>
<organism evidence="15 16">
    <name type="scientific">Symplocastrum torsivum CPER-KK1</name>
    <dbReference type="NCBI Taxonomy" id="450513"/>
    <lineage>
        <taxon>Bacteria</taxon>
        <taxon>Bacillati</taxon>
        <taxon>Cyanobacteriota</taxon>
        <taxon>Cyanophyceae</taxon>
        <taxon>Oscillatoriophycideae</taxon>
        <taxon>Oscillatoriales</taxon>
        <taxon>Microcoleaceae</taxon>
        <taxon>Symplocastrum</taxon>
    </lineage>
</organism>
<dbReference type="InterPro" id="IPR036097">
    <property type="entry name" value="HisK_dim/P_sf"/>
</dbReference>
<keyword evidence="4" id="KW-0808">Transferase</keyword>
<dbReference type="SUPFAM" id="SSF55874">
    <property type="entry name" value="ATPase domain of HSP90 chaperone/DNA topoisomerase II/histidine kinase"/>
    <property type="match status" value="1"/>
</dbReference>
<evidence type="ECO:0000259" key="14">
    <source>
        <dbReference type="PROSITE" id="PS50113"/>
    </source>
</evidence>
<dbReference type="SMART" id="SM00086">
    <property type="entry name" value="PAC"/>
    <property type="match status" value="2"/>
</dbReference>
<feature type="domain" description="Histidine kinase" evidence="11">
    <location>
        <begin position="466"/>
        <end position="724"/>
    </location>
</feature>
<evidence type="ECO:0000259" key="13">
    <source>
        <dbReference type="PROSITE" id="PS50112"/>
    </source>
</evidence>
<protein>
    <recommendedName>
        <fullName evidence="2">histidine kinase</fullName>
        <ecNumber evidence="2">2.7.13.3</ecNumber>
    </recommendedName>
</protein>
<name>A0A951PQU2_9CYAN</name>
<dbReference type="InterPro" id="IPR003594">
    <property type="entry name" value="HATPase_dom"/>
</dbReference>
<sequence>MSQEPYTPSKESILIVDDTPANLQLLAQLLSEQGYKVRMAQDGTMALMSIQSSPPDLILLDIMMPEVNGYEVCSQLKASSSTKDIPIIFISALNEVFDKVKAFEVGGVDYITKPFQVQEVLARVKHQLHIRRLSQQLSERNAQLETANLALKDEIQERQQVEELLRSTLESLEIKVQERTAELTKINQSLHTEIAEREQAESELRKSLKDLSDLKFALDAAAIVAITDASGIITYVNDNFCQLSQYSREELIGQTHRLINSGYHSQEFFKDLWVTIMAGKVWEGEVKNRAKDGTYYWVNTVIVPFLDDQGKLFQYLAIRFDITARKQVESMLQLTQFSVQQASDSIFWIDSDAKILGVNKAACHLLGYSEEELLSLSVHDIDPDYQADIWQAHWQELKEHGSLTFESRHKSKDGTITPTEVNVNFLEFEGKEYNFGFARDITERKLTQLKLFHTEKMSSLGQLIASVAHEINNPVNFIGANLSHVDNYTQDLLALISLYQQGYVHSSSEIQDKIEEIDLDFLIEDLPKILSSMKMGTERIYEIVLTLRNFSRLDDAQMKPVNIHEGIDSTLLILRDRLKERPEHPAISIIKEYGSLPLAECYAGQLNQVFMNILSNAIDALRHPDQNDSTEGIENPIPTITIHTEVKDSNWVKISIQDNGRGMTESVLARLFDPFFTTKEVGKGTGLGLSISYQIIVEKHGGKLQCTSAPGQGAKFLIEIPIRQRTQS</sequence>
<dbReference type="GO" id="GO:0000155">
    <property type="term" value="F:phosphorelay sensor kinase activity"/>
    <property type="evidence" value="ECO:0007669"/>
    <property type="project" value="InterPro"/>
</dbReference>
<dbReference type="InterPro" id="IPR000014">
    <property type="entry name" value="PAS"/>
</dbReference>
<keyword evidence="8" id="KW-0902">Two-component regulatory system</keyword>
<dbReference type="Pfam" id="PF02518">
    <property type="entry name" value="HATPase_c"/>
    <property type="match status" value="1"/>
</dbReference>
<dbReference type="SUPFAM" id="SSF47384">
    <property type="entry name" value="Homodimeric domain of signal transducing histidine kinase"/>
    <property type="match status" value="1"/>
</dbReference>
<keyword evidence="3 9" id="KW-0597">Phosphoprotein</keyword>
<evidence type="ECO:0000256" key="8">
    <source>
        <dbReference type="ARBA" id="ARBA00023012"/>
    </source>
</evidence>
<keyword evidence="5" id="KW-0547">Nucleotide-binding</keyword>
<feature type="coiled-coil region" evidence="10">
    <location>
        <begin position="130"/>
        <end position="189"/>
    </location>
</feature>
<dbReference type="Proteomes" id="UP000753908">
    <property type="component" value="Unassembled WGS sequence"/>
</dbReference>
<comment type="caution">
    <text evidence="15">The sequence shown here is derived from an EMBL/GenBank/DDBJ whole genome shotgun (WGS) entry which is preliminary data.</text>
</comment>
<dbReference type="Gene3D" id="3.30.565.10">
    <property type="entry name" value="Histidine kinase-like ATPase, C-terminal domain"/>
    <property type="match status" value="1"/>
</dbReference>
<dbReference type="PROSITE" id="PS50110">
    <property type="entry name" value="RESPONSE_REGULATORY"/>
    <property type="match status" value="1"/>
</dbReference>
<dbReference type="Gene3D" id="3.40.50.2300">
    <property type="match status" value="1"/>
</dbReference>
<feature type="domain" description="Response regulatory" evidence="12">
    <location>
        <begin position="12"/>
        <end position="128"/>
    </location>
</feature>
<dbReference type="Gene3D" id="1.10.287.130">
    <property type="match status" value="1"/>
</dbReference>
<evidence type="ECO:0000256" key="4">
    <source>
        <dbReference type="ARBA" id="ARBA00022679"/>
    </source>
</evidence>
<dbReference type="InterPro" id="IPR036890">
    <property type="entry name" value="HATPase_C_sf"/>
</dbReference>
<evidence type="ECO:0000256" key="3">
    <source>
        <dbReference type="ARBA" id="ARBA00022553"/>
    </source>
</evidence>
<dbReference type="InterPro" id="IPR011006">
    <property type="entry name" value="CheY-like_superfamily"/>
</dbReference>
<dbReference type="SMART" id="SM00091">
    <property type="entry name" value="PAS"/>
    <property type="match status" value="2"/>
</dbReference>